<evidence type="ECO:0000256" key="6">
    <source>
        <dbReference type="ARBA" id="ARBA00023136"/>
    </source>
</evidence>
<evidence type="ECO:0000256" key="7">
    <source>
        <dbReference type="SAM" id="Phobius"/>
    </source>
</evidence>
<proteinExistence type="predicted"/>
<keyword evidence="2 7" id="KW-0812">Transmembrane</keyword>
<dbReference type="InterPro" id="IPR056790">
    <property type="entry name" value="Ribophorin_II_C"/>
</dbReference>
<dbReference type="STRING" id="4846.A0A367KTZ7"/>
<protein>
    <submittedName>
        <fullName evidence="10">Proteasome regulatory particle base subunit</fullName>
    </submittedName>
</protein>
<keyword evidence="5 7" id="KW-1133">Transmembrane helix</keyword>
<evidence type="ECO:0000256" key="8">
    <source>
        <dbReference type="SAM" id="SignalP"/>
    </source>
</evidence>
<comment type="subcellular location">
    <subcellularLocation>
        <location evidence="1">Endoplasmic reticulum membrane</location>
        <topology evidence="1">Multi-pass membrane protein</topology>
    </subcellularLocation>
</comment>
<feature type="transmembrane region" description="Helical" evidence="7">
    <location>
        <begin position="44"/>
        <end position="68"/>
    </location>
</feature>
<keyword evidence="11" id="KW-1185">Reference proteome</keyword>
<feature type="domain" description="Ribophorin II C-terminal" evidence="9">
    <location>
        <begin position="37"/>
        <end position="138"/>
    </location>
</feature>
<evidence type="ECO:0000256" key="5">
    <source>
        <dbReference type="ARBA" id="ARBA00022989"/>
    </source>
</evidence>
<organism evidence="10 11">
    <name type="scientific">Rhizopus stolonifer</name>
    <name type="common">Rhizopus nigricans</name>
    <dbReference type="NCBI Taxonomy" id="4846"/>
    <lineage>
        <taxon>Eukaryota</taxon>
        <taxon>Fungi</taxon>
        <taxon>Fungi incertae sedis</taxon>
        <taxon>Mucoromycota</taxon>
        <taxon>Mucoromycotina</taxon>
        <taxon>Mucoromycetes</taxon>
        <taxon>Mucorales</taxon>
        <taxon>Mucorineae</taxon>
        <taxon>Rhizopodaceae</taxon>
        <taxon>Rhizopus</taxon>
    </lineage>
</organism>
<evidence type="ECO:0000256" key="2">
    <source>
        <dbReference type="ARBA" id="ARBA00022692"/>
    </source>
</evidence>
<dbReference type="EMBL" id="PJQM01000328">
    <property type="protein sequence ID" value="RCI05678.1"/>
    <property type="molecule type" value="Genomic_DNA"/>
</dbReference>
<dbReference type="Pfam" id="PF25147">
    <property type="entry name" value="Ribophorin_II_C"/>
    <property type="match status" value="1"/>
</dbReference>
<keyword evidence="3 8" id="KW-0732">Signal</keyword>
<dbReference type="PANTHER" id="PTHR12640:SF0">
    <property type="entry name" value="DOLICHYL-DIPHOSPHOOLIGOSACCHARIDE--PROTEIN GLYCOSYLTRANSFERASE SUBUNIT 2"/>
    <property type="match status" value="1"/>
</dbReference>
<comment type="caution">
    <text evidence="10">The sequence shown here is derived from an EMBL/GenBank/DDBJ whole genome shotgun (WGS) entry which is preliminary data.</text>
</comment>
<feature type="transmembrane region" description="Helical" evidence="7">
    <location>
        <begin position="113"/>
        <end position="131"/>
    </location>
</feature>
<dbReference type="GO" id="GO:0006487">
    <property type="term" value="P:protein N-linked glycosylation"/>
    <property type="evidence" value="ECO:0007669"/>
    <property type="project" value="TreeGrafter"/>
</dbReference>
<dbReference type="GO" id="GO:0000502">
    <property type="term" value="C:proteasome complex"/>
    <property type="evidence" value="ECO:0007669"/>
    <property type="project" value="UniProtKB-KW"/>
</dbReference>
<evidence type="ECO:0000313" key="10">
    <source>
        <dbReference type="EMBL" id="RCI05678.1"/>
    </source>
</evidence>
<accession>A0A367KTZ7</accession>
<evidence type="ECO:0000256" key="1">
    <source>
        <dbReference type="ARBA" id="ARBA00004477"/>
    </source>
</evidence>
<gene>
    <name evidence="10" type="primary">RPN2_3</name>
    <name evidence="10" type="ORF">CU098_009054</name>
</gene>
<sequence length="140" mass="15782">MLSSLVSSLLTTLLFSLVNAAGEEDVFKVQPEIHHVFRTEEKMPPAMFSTTFSLIVLSPWLILTIGWLKLGYTPAKILSNVSSLSILAFLGSLVSIEYLFYLYWTKLNLFEMLPYFGGLCLIAFITGQRALTAVQERRLK</sequence>
<dbReference type="OrthoDB" id="432292at2759"/>
<evidence type="ECO:0000259" key="9">
    <source>
        <dbReference type="Pfam" id="PF25147"/>
    </source>
</evidence>
<evidence type="ECO:0000256" key="4">
    <source>
        <dbReference type="ARBA" id="ARBA00022824"/>
    </source>
</evidence>
<evidence type="ECO:0000256" key="3">
    <source>
        <dbReference type="ARBA" id="ARBA00022729"/>
    </source>
</evidence>
<keyword evidence="10" id="KW-0647">Proteasome</keyword>
<name>A0A367KTZ7_RHIST</name>
<dbReference type="Proteomes" id="UP000253551">
    <property type="component" value="Unassembled WGS sequence"/>
</dbReference>
<evidence type="ECO:0000313" key="11">
    <source>
        <dbReference type="Proteomes" id="UP000253551"/>
    </source>
</evidence>
<dbReference type="UniPathway" id="UPA00378"/>
<dbReference type="PANTHER" id="PTHR12640">
    <property type="entry name" value="RIBOPHORIN II"/>
    <property type="match status" value="1"/>
</dbReference>
<feature type="transmembrane region" description="Helical" evidence="7">
    <location>
        <begin position="80"/>
        <end position="101"/>
    </location>
</feature>
<dbReference type="InterPro" id="IPR008814">
    <property type="entry name" value="Swp1"/>
</dbReference>
<keyword evidence="6 7" id="KW-0472">Membrane</keyword>
<dbReference type="GO" id="GO:0008250">
    <property type="term" value="C:oligosaccharyltransferase complex"/>
    <property type="evidence" value="ECO:0007669"/>
    <property type="project" value="InterPro"/>
</dbReference>
<keyword evidence="4" id="KW-0256">Endoplasmic reticulum</keyword>
<reference evidence="10 11" key="1">
    <citation type="journal article" date="2018" name="G3 (Bethesda)">
        <title>Phylogenetic and Phylogenomic Definition of Rhizopus Species.</title>
        <authorList>
            <person name="Gryganskyi A.P."/>
            <person name="Golan J."/>
            <person name="Dolatabadi S."/>
            <person name="Mondo S."/>
            <person name="Robb S."/>
            <person name="Idnurm A."/>
            <person name="Muszewska A."/>
            <person name="Steczkiewicz K."/>
            <person name="Masonjones S."/>
            <person name="Liao H.L."/>
            <person name="Gajdeczka M.T."/>
            <person name="Anike F."/>
            <person name="Vuek A."/>
            <person name="Anishchenko I.M."/>
            <person name="Voigt K."/>
            <person name="de Hoog G.S."/>
            <person name="Smith M.E."/>
            <person name="Heitman J."/>
            <person name="Vilgalys R."/>
            <person name="Stajich J.E."/>
        </authorList>
    </citation>
    <scope>NUCLEOTIDE SEQUENCE [LARGE SCALE GENOMIC DNA]</scope>
    <source>
        <strain evidence="10 11">LSU 92-RS-03</strain>
    </source>
</reference>
<feature type="signal peptide" evidence="8">
    <location>
        <begin position="1"/>
        <end position="20"/>
    </location>
</feature>
<dbReference type="AlphaFoldDB" id="A0A367KTZ7"/>
<feature type="chain" id="PRO_5044249664" evidence="8">
    <location>
        <begin position="21"/>
        <end position="140"/>
    </location>
</feature>